<evidence type="ECO:0000256" key="2">
    <source>
        <dbReference type="ARBA" id="ARBA00022692"/>
    </source>
</evidence>
<feature type="transmembrane region" description="Helical" evidence="6">
    <location>
        <begin position="976"/>
        <end position="994"/>
    </location>
</feature>
<dbReference type="GO" id="GO:0017004">
    <property type="term" value="P:cytochrome complex assembly"/>
    <property type="evidence" value="ECO:0007669"/>
    <property type="project" value="UniProtKB-KW"/>
</dbReference>
<keyword evidence="2 6" id="KW-0812">Transmembrane</keyword>
<dbReference type="Proteomes" id="UP000642829">
    <property type="component" value="Unassembled WGS sequence"/>
</dbReference>
<evidence type="ECO:0000259" key="8">
    <source>
        <dbReference type="Pfam" id="PF05140"/>
    </source>
</evidence>
<dbReference type="InterPro" id="IPR007816">
    <property type="entry name" value="ResB-like_domain"/>
</dbReference>
<feature type="transmembrane region" description="Helical" evidence="6">
    <location>
        <begin position="853"/>
        <end position="871"/>
    </location>
</feature>
<proteinExistence type="predicted"/>
<feature type="transmembrane region" description="Helical" evidence="6">
    <location>
        <begin position="800"/>
        <end position="819"/>
    </location>
</feature>
<evidence type="ECO:0000256" key="5">
    <source>
        <dbReference type="ARBA" id="ARBA00023136"/>
    </source>
</evidence>
<feature type="transmembrane region" description="Helical" evidence="6">
    <location>
        <begin position="939"/>
        <end position="961"/>
    </location>
</feature>
<dbReference type="RefSeq" id="WP_189510458.1">
    <property type="nucleotide sequence ID" value="NZ_BMXG01000001.1"/>
</dbReference>
<dbReference type="GO" id="GO:0005886">
    <property type="term" value="C:plasma membrane"/>
    <property type="evidence" value="ECO:0007669"/>
    <property type="project" value="TreeGrafter"/>
</dbReference>
<feature type="transmembrane region" description="Helical" evidence="6">
    <location>
        <begin position="75"/>
        <end position="94"/>
    </location>
</feature>
<dbReference type="EMBL" id="BMXG01000001">
    <property type="protein sequence ID" value="GHB89689.1"/>
    <property type="molecule type" value="Genomic_DNA"/>
</dbReference>
<dbReference type="InterPro" id="IPR045062">
    <property type="entry name" value="Cyt_c_biogenesis_CcsA/CcmC"/>
</dbReference>
<dbReference type="PANTHER" id="PTHR30071:SF1">
    <property type="entry name" value="CYTOCHROME B_B6 PROTEIN-RELATED"/>
    <property type="match status" value="1"/>
</dbReference>
<feature type="transmembrane region" description="Helical" evidence="6">
    <location>
        <begin position="769"/>
        <end position="788"/>
    </location>
</feature>
<feature type="transmembrane region" description="Helical" evidence="6">
    <location>
        <begin position="468"/>
        <end position="488"/>
    </location>
</feature>
<comment type="subcellular location">
    <subcellularLocation>
        <location evidence="1">Membrane</location>
        <topology evidence="1">Multi-pass membrane protein</topology>
    </subcellularLocation>
</comment>
<accession>A0A8J3D8Y4</accession>
<evidence type="ECO:0000256" key="3">
    <source>
        <dbReference type="ARBA" id="ARBA00022748"/>
    </source>
</evidence>
<feature type="transmembrane region" description="Helical" evidence="6">
    <location>
        <begin position="1030"/>
        <end position="1055"/>
    </location>
</feature>
<feature type="transmembrane region" description="Helical" evidence="6">
    <location>
        <begin position="891"/>
        <end position="919"/>
    </location>
</feature>
<feature type="transmembrane region" description="Helical" evidence="6">
    <location>
        <begin position="1001"/>
        <end position="1018"/>
    </location>
</feature>
<name>A0A8J3D8Y4_9BACT</name>
<feature type="transmembrane region" description="Helical" evidence="6">
    <location>
        <begin position="106"/>
        <end position="128"/>
    </location>
</feature>
<dbReference type="Pfam" id="PF05140">
    <property type="entry name" value="ResB"/>
    <property type="match status" value="1"/>
</dbReference>
<organism evidence="9 10">
    <name type="scientific">Cerasicoccus arenae</name>
    <dbReference type="NCBI Taxonomy" id="424488"/>
    <lineage>
        <taxon>Bacteria</taxon>
        <taxon>Pseudomonadati</taxon>
        <taxon>Verrucomicrobiota</taxon>
        <taxon>Opitutia</taxon>
        <taxon>Puniceicoccales</taxon>
        <taxon>Cerasicoccaceae</taxon>
        <taxon>Cerasicoccus</taxon>
    </lineage>
</organism>
<evidence type="ECO:0000256" key="6">
    <source>
        <dbReference type="SAM" id="Phobius"/>
    </source>
</evidence>
<keyword evidence="10" id="KW-1185">Reference proteome</keyword>
<feature type="transmembrane region" description="Helical" evidence="6">
    <location>
        <begin position="416"/>
        <end position="438"/>
    </location>
</feature>
<evidence type="ECO:0000259" key="7">
    <source>
        <dbReference type="Pfam" id="PF01578"/>
    </source>
</evidence>
<dbReference type="Pfam" id="PF01578">
    <property type="entry name" value="Cytochrom_C_asm"/>
    <property type="match status" value="1"/>
</dbReference>
<feature type="transmembrane region" description="Helical" evidence="6">
    <location>
        <begin position="7"/>
        <end position="27"/>
    </location>
</feature>
<sequence>MNPVFRFFSSLALTVVLLAMSVVLVLFGTLDQVQWGIHHTQKLYFESWAVPSPVLSLVKVFSSQMFDPDLAHIKVWLPGGFTLGTLLLINLTCSHFRFFKASWKKIGIVILHAGVLLLLVSGFLTSMLQEESQMRLDEGGAPVDYSTDFRSHEITLIDKSGADEDVVTAIPFSLVLEQSDLTLPNDFKLKIHAAMPNSGMGIRSNLLSQYENIAAQRNQLDAPKMSEAQFRQVNNSINSLRDPNVVALAMDGSPLLTTEGLDMKGFAQRMGGVVAEHPLTTKDDEADMAAAAVEVIAPNGESLGTWLLSAGLGPEYPPQGFDYEGKRYDLGLRFTRYYFPFTLQLKDFKHDLYPGTNIPKNYSSDVLIDNSETGENRPTLIYMNHPLRYGGYTFFQASFDNQDTTSILQVVRNPSWLLPYFAVALVGIGMLVHFVLGLSKFLARKRKRVAESAIPSAKPVNVPAGGGGWALPAIILTIGLITVFMGFFQRSKSDFATQRFAELPVQNGGRILPLDSVARNALRIISGRQSVRLEDKTKLSASEWLLDLAYKPDQADGYPVFRIDNPEVLGLFGWEQADRKYFSWNELTPHFQLLGDQARQIPEESSRHSPFDRSLLKLTNGLTLYNSLSHSLDPGQDYAVWPEIVGPGTAAFAARERGESFEFAELEPFIMMTDYYLRLANTADLGLIPPLANADTNDWMNIGEGMLEAIKTNSLNPVAAGYGAIGDAYRGGDHTLFASEVDNLKAQMAAQVNTFRVGFEEFFNVMQPFYTTTILYVMILFLVCVSWLTSTGPLQRAAYWLLLLALVVHTFGLFARMYIQGRPPVTNLYSSAIFVGWVAIILGVVLERLYRNGVGSFVASLIGFATLIIAHNLALTGDTLEMMRAVLDSNFWLATHVVIITAGYGAVFLAGALGLIYILRGLLTPSLDRSSAKSLYGMAYGITCFGVLFSFVGTMLGGIWADQSWGRFWGWDPKENGALIIVLWGALMLHARWGGIVRERGFMLLAVFGNIVTAWSWFGTNLLGIGLHSYGFFSAAFTWLTIFWLSQLFIIVIGLTPTRYWSSARLWKKES</sequence>
<comment type="caution">
    <text evidence="9">The sequence shown here is derived from an EMBL/GenBank/DDBJ whole genome shotgun (WGS) entry which is preliminary data.</text>
</comment>
<keyword evidence="4 6" id="KW-1133">Transmembrane helix</keyword>
<evidence type="ECO:0000256" key="4">
    <source>
        <dbReference type="ARBA" id="ARBA00022989"/>
    </source>
</evidence>
<keyword evidence="5 6" id="KW-0472">Membrane</keyword>
<keyword evidence="3" id="KW-0201">Cytochrome c-type biogenesis</keyword>
<evidence type="ECO:0000313" key="9">
    <source>
        <dbReference type="EMBL" id="GHB89689.1"/>
    </source>
</evidence>
<feature type="domain" description="Cytochrome c assembly protein" evidence="7">
    <location>
        <begin position="826"/>
        <end position="1028"/>
    </location>
</feature>
<evidence type="ECO:0000256" key="1">
    <source>
        <dbReference type="ARBA" id="ARBA00004141"/>
    </source>
</evidence>
<dbReference type="AlphaFoldDB" id="A0A8J3D8Y4"/>
<reference evidence="9" key="1">
    <citation type="journal article" date="2014" name="Int. J. Syst. Evol. Microbiol.">
        <title>Complete genome sequence of Corynebacterium casei LMG S-19264T (=DSM 44701T), isolated from a smear-ripened cheese.</title>
        <authorList>
            <consortium name="US DOE Joint Genome Institute (JGI-PGF)"/>
            <person name="Walter F."/>
            <person name="Albersmeier A."/>
            <person name="Kalinowski J."/>
            <person name="Ruckert C."/>
        </authorList>
    </citation>
    <scope>NUCLEOTIDE SEQUENCE</scope>
    <source>
        <strain evidence="9">KCTC 12870</strain>
    </source>
</reference>
<dbReference type="GO" id="GO:0020037">
    <property type="term" value="F:heme binding"/>
    <property type="evidence" value="ECO:0007669"/>
    <property type="project" value="InterPro"/>
</dbReference>
<feature type="transmembrane region" description="Helical" evidence="6">
    <location>
        <begin position="825"/>
        <end position="846"/>
    </location>
</feature>
<feature type="domain" description="ResB-like" evidence="8">
    <location>
        <begin position="333"/>
        <end position="405"/>
    </location>
</feature>
<protein>
    <submittedName>
        <fullName evidence="9">Cytochrome c biogenesis protein</fullName>
    </submittedName>
</protein>
<dbReference type="InterPro" id="IPR002541">
    <property type="entry name" value="Cyt_c_assembly"/>
</dbReference>
<gene>
    <name evidence="9" type="primary">ccsA</name>
    <name evidence="9" type="ORF">GCM10007047_00160</name>
</gene>
<dbReference type="PANTHER" id="PTHR30071">
    <property type="entry name" value="HEME EXPORTER PROTEIN C"/>
    <property type="match status" value="1"/>
</dbReference>
<reference evidence="9" key="2">
    <citation type="submission" date="2020-09" db="EMBL/GenBank/DDBJ databases">
        <authorList>
            <person name="Sun Q."/>
            <person name="Kim S."/>
        </authorList>
    </citation>
    <scope>NUCLEOTIDE SEQUENCE</scope>
    <source>
        <strain evidence="9">KCTC 12870</strain>
    </source>
</reference>
<evidence type="ECO:0000313" key="10">
    <source>
        <dbReference type="Proteomes" id="UP000642829"/>
    </source>
</evidence>